<organism evidence="1">
    <name type="scientific">Anguilla anguilla</name>
    <name type="common">European freshwater eel</name>
    <name type="synonym">Muraena anguilla</name>
    <dbReference type="NCBI Taxonomy" id="7936"/>
    <lineage>
        <taxon>Eukaryota</taxon>
        <taxon>Metazoa</taxon>
        <taxon>Chordata</taxon>
        <taxon>Craniata</taxon>
        <taxon>Vertebrata</taxon>
        <taxon>Euteleostomi</taxon>
        <taxon>Actinopterygii</taxon>
        <taxon>Neopterygii</taxon>
        <taxon>Teleostei</taxon>
        <taxon>Anguilliformes</taxon>
        <taxon>Anguillidae</taxon>
        <taxon>Anguilla</taxon>
    </lineage>
</organism>
<accession>A0A0E9REE2</accession>
<sequence length="45" mass="5077">MHTHSHTQSLICSLLCSQCLISVSDLIFFQHLLNTICFPESSARN</sequence>
<evidence type="ECO:0000313" key="1">
    <source>
        <dbReference type="EMBL" id="JAH26708.1"/>
    </source>
</evidence>
<dbReference type="AlphaFoldDB" id="A0A0E9REE2"/>
<proteinExistence type="predicted"/>
<reference evidence="1" key="2">
    <citation type="journal article" date="2015" name="Fish Shellfish Immunol.">
        <title>Early steps in the European eel (Anguilla anguilla)-Vibrio vulnificus interaction in the gills: Role of the RtxA13 toxin.</title>
        <authorList>
            <person name="Callol A."/>
            <person name="Pajuelo D."/>
            <person name="Ebbesson L."/>
            <person name="Teles M."/>
            <person name="MacKenzie S."/>
            <person name="Amaro C."/>
        </authorList>
    </citation>
    <scope>NUCLEOTIDE SEQUENCE</scope>
</reference>
<dbReference type="EMBL" id="GBXM01081869">
    <property type="protein sequence ID" value="JAH26708.1"/>
    <property type="molecule type" value="Transcribed_RNA"/>
</dbReference>
<reference evidence="1" key="1">
    <citation type="submission" date="2014-11" db="EMBL/GenBank/DDBJ databases">
        <authorList>
            <person name="Amaro Gonzalez C."/>
        </authorList>
    </citation>
    <scope>NUCLEOTIDE SEQUENCE</scope>
</reference>
<protein>
    <submittedName>
        <fullName evidence="1">Uncharacterized protein</fullName>
    </submittedName>
</protein>
<name>A0A0E9REE2_ANGAN</name>